<dbReference type="EMBL" id="SJPO01000005">
    <property type="protein sequence ID" value="TWT77032.1"/>
    <property type="molecule type" value="Genomic_DNA"/>
</dbReference>
<dbReference type="InterPro" id="IPR032828">
    <property type="entry name" value="PolyA_RNA-bd"/>
</dbReference>
<dbReference type="GO" id="GO:1990817">
    <property type="term" value="F:poly(A) RNA polymerase activity"/>
    <property type="evidence" value="ECO:0007669"/>
    <property type="project" value="UniProtKB-EC"/>
</dbReference>
<comment type="cofactor">
    <cofactor evidence="1">
        <name>Mg(2+)</name>
        <dbReference type="ChEBI" id="CHEBI:18420"/>
    </cofactor>
</comment>
<proteinExistence type="inferred from homology"/>
<keyword evidence="5" id="KW-0479">Metal-binding</keyword>
<organism evidence="13 14">
    <name type="scientific">Posidoniimonas polymericola</name>
    <dbReference type="NCBI Taxonomy" id="2528002"/>
    <lineage>
        <taxon>Bacteria</taxon>
        <taxon>Pseudomonadati</taxon>
        <taxon>Planctomycetota</taxon>
        <taxon>Planctomycetia</taxon>
        <taxon>Pirellulales</taxon>
        <taxon>Lacipirellulaceae</taxon>
        <taxon>Posidoniimonas</taxon>
    </lineage>
</organism>
<dbReference type="Pfam" id="PF01743">
    <property type="entry name" value="PolyA_pol"/>
    <property type="match status" value="1"/>
</dbReference>
<dbReference type="CDD" id="cd05398">
    <property type="entry name" value="NT_ClassII-CCAase"/>
    <property type="match status" value="1"/>
</dbReference>
<evidence type="ECO:0000313" key="13">
    <source>
        <dbReference type="EMBL" id="TWT77032.1"/>
    </source>
</evidence>
<dbReference type="InterPro" id="IPR043519">
    <property type="entry name" value="NT_sf"/>
</dbReference>
<comment type="caution">
    <text evidence="13">The sequence shown here is derived from an EMBL/GenBank/DDBJ whole genome shotgun (WGS) entry which is preliminary data.</text>
</comment>
<accession>A0A5C5YPZ3</accession>
<feature type="domain" description="tRNA nucleotidyltransferase/poly(A) polymerase RNA and SrmB- binding" evidence="11">
    <location>
        <begin position="186"/>
        <end position="245"/>
    </location>
</feature>
<dbReference type="InterPro" id="IPR002646">
    <property type="entry name" value="PolA_pol_head_dom"/>
</dbReference>
<evidence type="ECO:0000259" key="11">
    <source>
        <dbReference type="Pfam" id="PF12627"/>
    </source>
</evidence>
<dbReference type="PANTHER" id="PTHR46173">
    <property type="entry name" value="CCA TRNA NUCLEOTIDYLTRANSFERASE 1, MITOCHONDRIAL"/>
    <property type="match status" value="1"/>
</dbReference>
<dbReference type="Pfam" id="PF13735">
    <property type="entry name" value="tRNA_NucTran2_2"/>
    <property type="match status" value="1"/>
</dbReference>
<evidence type="ECO:0000256" key="1">
    <source>
        <dbReference type="ARBA" id="ARBA00001946"/>
    </source>
</evidence>
<dbReference type="GO" id="GO:0000049">
    <property type="term" value="F:tRNA binding"/>
    <property type="evidence" value="ECO:0007669"/>
    <property type="project" value="TreeGrafter"/>
</dbReference>
<keyword evidence="8 9" id="KW-0694">RNA-binding</keyword>
<dbReference type="Gene3D" id="1.10.3090.10">
    <property type="entry name" value="cca-adding enzyme, domain 2"/>
    <property type="match status" value="1"/>
</dbReference>
<keyword evidence="7" id="KW-0460">Magnesium</keyword>
<dbReference type="RefSeq" id="WP_146587276.1">
    <property type="nucleotide sequence ID" value="NZ_SJPO01000005.1"/>
</dbReference>
<dbReference type="Gene3D" id="3.30.460.10">
    <property type="entry name" value="Beta Polymerase, domain 2"/>
    <property type="match status" value="1"/>
</dbReference>
<reference evidence="13 14" key="1">
    <citation type="submission" date="2019-02" db="EMBL/GenBank/DDBJ databases">
        <title>Deep-cultivation of Planctomycetes and their phenomic and genomic characterization uncovers novel biology.</title>
        <authorList>
            <person name="Wiegand S."/>
            <person name="Jogler M."/>
            <person name="Boedeker C."/>
            <person name="Pinto D."/>
            <person name="Vollmers J."/>
            <person name="Rivas-Marin E."/>
            <person name="Kohn T."/>
            <person name="Peeters S.H."/>
            <person name="Heuer A."/>
            <person name="Rast P."/>
            <person name="Oberbeckmann S."/>
            <person name="Bunk B."/>
            <person name="Jeske O."/>
            <person name="Meyerdierks A."/>
            <person name="Storesund J.E."/>
            <person name="Kallscheuer N."/>
            <person name="Luecker S."/>
            <person name="Lage O.M."/>
            <person name="Pohl T."/>
            <person name="Merkel B.J."/>
            <person name="Hornburger P."/>
            <person name="Mueller R.-W."/>
            <person name="Bruemmer F."/>
            <person name="Labrenz M."/>
            <person name="Spormann A.M."/>
            <person name="Op Den Camp H."/>
            <person name="Overmann J."/>
            <person name="Amann R."/>
            <person name="Jetten M.S.M."/>
            <person name="Mascher T."/>
            <person name="Medema M.H."/>
            <person name="Devos D.P."/>
            <person name="Kaster A.-K."/>
            <person name="Ovreas L."/>
            <person name="Rohde M."/>
            <person name="Galperin M.Y."/>
            <person name="Jogler C."/>
        </authorList>
    </citation>
    <scope>NUCLEOTIDE SEQUENCE [LARGE SCALE GENOMIC DNA]</scope>
    <source>
        <strain evidence="13 14">Pla123a</strain>
    </source>
</reference>
<dbReference type="InterPro" id="IPR050264">
    <property type="entry name" value="Bact_CCA-adding_enz_type3_sf"/>
</dbReference>
<keyword evidence="2 9" id="KW-0808">Transferase</keyword>
<evidence type="ECO:0000256" key="9">
    <source>
        <dbReference type="RuleBase" id="RU003953"/>
    </source>
</evidence>
<feature type="domain" description="Poly A polymerase head" evidence="10">
    <location>
        <begin position="37"/>
        <end position="158"/>
    </location>
</feature>
<dbReference type="SUPFAM" id="SSF81301">
    <property type="entry name" value="Nucleotidyltransferase"/>
    <property type="match status" value="1"/>
</dbReference>
<keyword evidence="6" id="KW-0547">Nucleotide-binding</keyword>
<keyword evidence="3" id="KW-0819">tRNA processing</keyword>
<dbReference type="SUPFAM" id="SSF81891">
    <property type="entry name" value="Poly A polymerase C-terminal region-like"/>
    <property type="match status" value="1"/>
</dbReference>
<feature type="domain" description="CCA-adding enzyme C-terminal" evidence="12">
    <location>
        <begin position="287"/>
        <end position="408"/>
    </location>
</feature>
<dbReference type="AlphaFoldDB" id="A0A5C5YPZ3"/>
<keyword evidence="4 13" id="KW-0548">Nucleotidyltransferase</keyword>
<dbReference type="PANTHER" id="PTHR46173:SF1">
    <property type="entry name" value="CCA TRNA NUCLEOTIDYLTRANSFERASE 1, MITOCHONDRIAL"/>
    <property type="match status" value="1"/>
</dbReference>
<keyword evidence="14" id="KW-1185">Reference proteome</keyword>
<dbReference type="GO" id="GO:0008033">
    <property type="term" value="P:tRNA processing"/>
    <property type="evidence" value="ECO:0007669"/>
    <property type="project" value="UniProtKB-KW"/>
</dbReference>
<evidence type="ECO:0000259" key="12">
    <source>
        <dbReference type="Pfam" id="PF13735"/>
    </source>
</evidence>
<dbReference type="EC" id="2.7.7.19" evidence="13"/>
<dbReference type="OrthoDB" id="9805698at2"/>
<evidence type="ECO:0000256" key="8">
    <source>
        <dbReference type="ARBA" id="ARBA00022884"/>
    </source>
</evidence>
<sequence>MADSKRKQHGDSHEAQRGFALDVVRTLRDAGHQSLWAGGCVRDQLLGKRPKDYDVATSATPEQVRGVFGMRRTLPIGAAFGVITVLGPKEAGQIEVATFRSDAGYSDGRRPDRVEFTDAQHDASRRDFTINGLFFDPLGEQVLDYVGGQQDLAAGVVRAIGDADARIEEDKLRMLRAVRFAATFAFELAPDTAAAVQRHAAEIGVVSAERIGAELARMLTHENRRNAVCMLRDLDLLAPTLPELAGLAAPEFDARCKTLKRLADPTLPLALAACLPRSTRSPAGGRLCRRLKFTGDDANQTDWLLDHCPVIEDARAVAWPKLQRVLAARGAEDALRLVDAEQEAGSPETEYCRARMALPVEQWNPPPLVDGGDLIAAGFQPGPEFGKLLEQIRDEQLEGRLDSKQAALDYLRSRDATSHNER</sequence>
<dbReference type="Pfam" id="PF12627">
    <property type="entry name" value="PolyA_pol_RNAbd"/>
    <property type="match status" value="1"/>
</dbReference>
<evidence type="ECO:0000259" key="10">
    <source>
        <dbReference type="Pfam" id="PF01743"/>
    </source>
</evidence>
<comment type="similarity">
    <text evidence="9">Belongs to the tRNA nucleotidyltransferase/poly(A) polymerase family.</text>
</comment>
<dbReference type="Proteomes" id="UP000318478">
    <property type="component" value="Unassembled WGS sequence"/>
</dbReference>
<evidence type="ECO:0000256" key="6">
    <source>
        <dbReference type="ARBA" id="ARBA00022741"/>
    </source>
</evidence>
<evidence type="ECO:0000256" key="2">
    <source>
        <dbReference type="ARBA" id="ARBA00022679"/>
    </source>
</evidence>
<evidence type="ECO:0000256" key="7">
    <source>
        <dbReference type="ARBA" id="ARBA00022842"/>
    </source>
</evidence>
<dbReference type="InterPro" id="IPR032810">
    <property type="entry name" value="CCA-adding_enz_C"/>
</dbReference>
<evidence type="ECO:0000256" key="5">
    <source>
        <dbReference type="ARBA" id="ARBA00022723"/>
    </source>
</evidence>
<gene>
    <name evidence="13" type="ORF">Pla123a_24600</name>
</gene>
<name>A0A5C5YPZ3_9BACT</name>
<dbReference type="GO" id="GO:0000166">
    <property type="term" value="F:nucleotide binding"/>
    <property type="evidence" value="ECO:0007669"/>
    <property type="project" value="UniProtKB-KW"/>
</dbReference>
<protein>
    <submittedName>
        <fullName evidence="13">tRNA nucleotidyltransferase/poly(A) polymerase</fullName>
        <ecNumber evidence="13">2.7.7.19</ecNumber>
    </submittedName>
</protein>
<evidence type="ECO:0000313" key="14">
    <source>
        <dbReference type="Proteomes" id="UP000318478"/>
    </source>
</evidence>
<dbReference type="GO" id="GO:0046872">
    <property type="term" value="F:metal ion binding"/>
    <property type="evidence" value="ECO:0007669"/>
    <property type="project" value="UniProtKB-KW"/>
</dbReference>
<evidence type="ECO:0000256" key="3">
    <source>
        <dbReference type="ARBA" id="ARBA00022694"/>
    </source>
</evidence>
<evidence type="ECO:0000256" key="4">
    <source>
        <dbReference type="ARBA" id="ARBA00022695"/>
    </source>
</evidence>